<dbReference type="PANTHER" id="PTHR30399">
    <property type="entry name" value="UNCHARACTERIZED PROTEIN YGJP"/>
    <property type="match status" value="1"/>
</dbReference>
<dbReference type="HOGENOM" id="CLU_065947_2_2_9"/>
<dbReference type="GeneID" id="11240088"/>
<evidence type="ECO:0000313" key="2">
    <source>
        <dbReference type="EMBL" id="AEP87285.1"/>
    </source>
</evidence>
<dbReference type="Gene3D" id="3.30.2010.10">
    <property type="entry name" value="Metalloproteases ('zincins'), catalytic domain"/>
    <property type="match status" value="1"/>
</dbReference>
<dbReference type="Pfam" id="PF01863">
    <property type="entry name" value="YgjP-like"/>
    <property type="match status" value="1"/>
</dbReference>
<protein>
    <submittedName>
        <fullName evidence="2">Zinc metalloprotease</fullName>
    </submittedName>
</protein>
<dbReference type="Proteomes" id="UP000002651">
    <property type="component" value="Chromosome"/>
</dbReference>
<organism evidence="2 3">
    <name type="scientific">Bacillus spizizenii (strain DSM 15029 / JCM 12233 / NBRC 101239 / NRRL B-23049 / TU-B-10)</name>
    <name type="common">Bacillus subtilis subsp. spizizenii</name>
    <dbReference type="NCBI Taxonomy" id="1052585"/>
    <lineage>
        <taxon>Bacteria</taxon>
        <taxon>Bacillati</taxon>
        <taxon>Bacillota</taxon>
        <taxon>Bacilli</taxon>
        <taxon>Bacillales</taxon>
        <taxon>Bacillaceae</taxon>
        <taxon>Bacillus</taxon>
    </lineage>
</organism>
<proteinExistence type="predicted"/>
<evidence type="ECO:0000259" key="1">
    <source>
        <dbReference type="Pfam" id="PF01863"/>
    </source>
</evidence>
<dbReference type="KEGG" id="bst:GYO_2672"/>
<name>G4NX97_BACS4</name>
<dbReference type="CDD" id="cd07344">
    <property type="entry name" value="M48_yhfN_like"/>
    <property type="match status" value="1"/>
</dbReference>
<dbReference type="InterPro" id="IPR053136">
    <property type="entry name" value="UTP_pyrophosphatase-like"/>
</dbReference>
<keyword evidence="3" id="KW-1185">Reference proteome</keyword>
<gene>
    <name evidence="2" type="ordered locus">GYO_2672</name>
</gene>
<dbReference type="STRING" id="1052585.GYO_2672"/>
<reference evidence="2 3" key="1">
    <citation type="journal article" date="2012" name="J. Bacteriol.">
        <title>Whole-genome sequences of Bacillus subtilis and close relatives.</title>
        <authorList>
            <person name="Earl A.M."/>
            <person name="Eppinger M."/>
            <person name="Fricke W.F."/>
            <person name="Rosovitz M.J."/>
            <person name="Rasko D.A."/>
            <person name="Daugherty S."/>
            <person name="Losick R."/>
            <person name="Kolter R."/>
            <person name="Ravel J."/>
        </authorList>
    </citation>
    <scope>NUCLEOTIDE SEQUENCE [LARGE SCALE GENOMIC DNA]</scope>
    <source>
        <strain evidence="3">DSM 15029 / JCM 12233 / NBRC 101239 / NRRL B-23049 / TU-B-10</strain>
    </source>
</reference>
<dbReference type="InterPro" id="IPR002725">
    <property type="entry name" value="YgjP-like_metallopeptidase"/>
</dbReference>
<accession>G4NX97</accession>
<dbReference type="PANTHER" id="PTHR30399:SF1">
    <property type="entry name" value="UTP PYROPHOSPHATASE"/>
    <property type="match status" value="1"/>
</dbReference>
<dbReference type="GO" id="GO:0006508">
    <property type="term" value="P:proteolysis"/>
    <property type="evidence" value="ECO:0007669"/>
    <property type="project" value="UniProtKB-KW"/>
</dbReference>
<dbReference type="EMBL" id="CP002905">
    <property type="protein sequence ID" value="AEP87285.1"/>
    <property type="molecule type" value="Genomic_DNA"/>
</dbReference>
<evidence type="ECO:0000313" key="3">
    <source>
        <dbReference type="Proteomes" id="UP000002651"/>
    </source>
</evidence>
<sequence>MELKYEIKYSKRKTVNISVERDRSIIVRAPEGVSEEKIDFLVKSKKNWILDKVNHEQKYPLNLQPKEFVSGETITYLGRNYQLLVVDNEIDGVEFSQRFLISRSNQKDAYSLLKAWYIERAKIKIKPKVKSYAQHLGVSYKDIKISDMKYRWGSCTPNNNVIFNWRLMKAPMYVLDYIIVHELVHLIEPNHTPEFWNIVSIQVPTYIKAKEWLKQNGYMLEVDF</sequence>
<dbReference type="AlphaFoldDB" id="G4NX97"/>
<dbReference type="GO" id="GO:0008237">
    <property type="term" value="F:metallopeptidase activity"/>
    <property type="evidence" value="ECO:0007669"/>
    <property type="project" value="UniProtKB-KW"/>
</dbReference>
<dbReference type="RefSeq" id="WP_014114348.1">
    <property type="nucleotide sequence ID" value="NC_016047.1"/>
</dbReference>
<keyword evidence="2" id="KW-0482">Metalloprotease</keyword>
<keyword evidence="2" id="KW-0645">Protease</keyword>
<feature type="domain" description="YgjP-like metallopeptidase" evidence="1">
    <location>
        <begin position="13"/>
        <end position="216"/>
    </location>
</feature>
<keyword evidence="2" id="KW-0378">Hydrolase</keyword>